<feature type="compositionally biased region" description="Basic and acidic residues" evidence="6">
    <location>
        <begin position="308"/>
        <end position="322"/>
    </location>
</feature>
<feature type="transmembrane region" description="Helical" evidence="7">
    <location>
        <begin position="48"/>
        <end position="72"/>
    </location>
</feature>
<reference evidence="9" key="1">
    <citation type="journal article" date="2020" name="Stud. Mycol.">
        <title>101 Dothideomycetes genomes: a test case for predicting lifestyles and emergence of pathogens.</title>
        <authorList>
            <person name="Haridas S."/>
            <person name="Albert R."/>
            <person name="Binder M."/>
            <person name="Bloem J."/>
            <person name="Labutti K."/>
            <person name="Salamov A."/>
            <person name="Andreopoulos B."/>
            <person name="Baker S."/>
            <person name="Barry K."/>
            <person name="Bills G."/>
            <person name="Bluhm B."/>
            <person name="Cannon C."/>
            <person name="Castanera R."/>
            <person name="Culley D."/>
            <person name="Daum C."/>
            <person name="Ezra D."/>
            <person name="Gonzalez J."/>
            <person name="Henrissat B."/>
            <person name="Kuo A."/>
            <person name="Liang C."/>
            <person name="Lipzen A."/>
            <person name="Lutzoni F."/>
            <person name="Magnuson J."/>
            <person name="Mondo S."/>
            <person name="Nolan M."/>
            <person name="Ohm R."/>
            <person name="Pangilinan J."/>
            <person name="Park H.-J."/>
            <person name="Ramirez L."/>
            <person name="Alfaro M."/>
            <person name="Sun H."/>
            <person name="Tritt A."/>
            <person name="Yoshinaga Y."/>
            <person name="Zwiers L.-H."/>
            <person name="Turgeon B."/>
            <person name="Goodwin S."/>
            <person name="Spatafora J."/>
            <person name="Crous P."/>
            <person name="Grigoriev I."/>
        </authorList>
    </citation>
    <scope>NUCLEOTIDE SEQUENCE</scope>
    <source>
        <strain evidence="9">CBS 260.36</strain>
    </source>
</reference>
<keyword evidence="10" id="KW-1185">Reference proteome</keyword>
<feature type="transmembrane region" description="Helical" evidence="7">
    <location>
        <begin position="16"/>
        <end position="36"/>
    </location>
</feature>
<dbReference type="InterPro" id="IPR049326">
    <property type="entry name" value="Rhodopsin_dom_fungi"/>
</dbReference>
<feature type="transmembrane region" description="Helical" evidence="7">
    <location>
        <begin position="207"/>
        <end position="227"/>
    </location>
</feature>
<evidence type="ECO:0000256" key="4">
    <source>
        <dbReference type="ARBA" id="ARBA00023136"/>
    </source>
</evidence>
<evidence type="ECO:0000256" key="6">
    <source>
        <dbReference type="SAM" id="MobiDB-lite"/>
    </source>
</evidence>
<dbReference type="EMBL" id="ML996084">
    <property type="protein sequence ID" value="KAF2154472.1"/>
    <property type="molecule type" value="Genomic_DNA"/>
</dbReference>
<dbReference type="GO" id="GO:0016020">
    <property type="term" value="C:membrane"/>
    <property type="evidence" value="ECO:0007669"/>
    <property type="project" value="UniProtKB-SubCell"/>
</dbReference>
<evidence type="ECO:0000259" key="8">
    <source>
        <dbReference type="Pfam" id="PF20684"/>
    </source>
</evidence>
<feature type="region of interest" description="Disordered" evidence="6">
    <location>
        <begin position="286"/>
        <end position="322"/>
    </location>
</feature>
<comment type="similarity">
    <text evidence="5">Belongs to the SAT4 family.</text>
</comment>
<organism evidence="9 10">
    <name type="scientific">Myriangium duriaei CBS 260.36</name>
    <dbReference type="NCBI Taxonomy" id="1168546"/>
    <lineage>
        <taxon>Eukaryota</taxon>
        <taxon>Fungi</taxon>
        <taxon>Dikarya</taxon>
        <taxon>Ascomycota</taxon>
        <taxon>Pezizomycotina</taxon>
        <taxon>Dothideomycetes</taxon>
        <taxon>Dothideomycetidae</taxon>
        <taxon>Myriangiales</taxon>
        <taxon>Myriangiaceae</taxon>
        <taxon>Myriangium</taxon>
    </lineage>
</organism>
<feature type="domain" description="Rhodopsin" evidence="8">
    <location>
        <begin position="32"/>
        <end position="269"/>
    </location>
</feature>
<dbReference type="PANTHER" id="PTHR33048:SF47">
    <property type="entry name" value="INTEGRAL MEMBRANE PROTEIN-RELATED"/>
    <property type="match status" value="1"/>
</dbReference>
<name>A0A9P4J6R0_9PEZI</name>
<feature type="transmembrane region" description="Helical" evidence="7">
    <location>
        <begin position="96"/>
        <end position="118"/>
    </location>
</feature>
<comment type="caution">
    <text evidence="9">The sequence shown here is derived from an EMBL/GenBank/DDBJ whole genome shotgun (WGS) entry which is preliminary data.</text>
</comment>
<evidence type="ECO:0000256" key="2">
    <source>
        <dbReference type="ARBA" id="ARBA00022692"/>
    </source>
</evidence>
<keyword evidence="4 7" id="KW-0472">Membrane</keyword>
<evidence type="ECO:0000313" key="9">
    <source>
        <dbReference type="EMBL" id="KAF2154472.1"/>
    </source>
</evidence>
<keyword evidence="2 7" id="KW-0812">Transmembrane</keyword>
<dbReference type="AlphaFoldDB" id="A0A9P4J6R0"/>
<dbReference type="OrthoDB" id="4682787at2759"/>
<evidence type="ECO:0000313" key="10">
    <source>
        <dbReference type="Proteomes" id="UP000799439"/>
    </source>
</evidence>
<gene>
    <name evidence="9" type="ORF">K461DRAFT_312360</name>
</gene>
<evidence type="ECO:0000256" key="7">
    <source>
        <dbReference type="SAM" id="Phobius"/>
    </source>
</evidence>
<comment type="subcellular location">
    <subcellularLocation>
        <location evidence="1">Membrane</location>
        <topology evidence="1">Multi-pass membrane protein</topology>
    </subcellularLocation>
</comment>
<dbReference type="PANTHER" id="PTHR33048">
    <property type="entry name" value="PTH11-LIKE INTEGRAL MEMBRANE PROTEIN (AFU_ORTHOLOGUE AFUA_5G11245)"/>
    <property type="match status" value="1"/>
</dbReference>
<evidence type="ECO:0000256" key="3">
    <source>
        <dbReference type="ARBA" id="ARBA00022989"/>
    </source>
</evidence>
<dbReference type="Pfam" id="PF20684">
    <property type="entry name" value="Fung_rhodopsin"/>
    <property type="match status" value="1"/>
</dbReference>
<dbReference type="Proteomes" id="UP000799439">
    <property type="component" value="Unassembled WGS sequence"/>
</dbReference>
<evidence type="ECO:0000256" key="1">
    <source>
        <dbReference type="ARBA" id="ARBA00004141"/>
    </source>
</evidence>
<feature type="transmembrane region" description="Helical" evidence="7">
    <location>
        <begin position="247"/>
        <end position="268"/>
    </location>
</feature>
<accession>A0A9P4J6R0</accession>
<protein>
    <recommendedName>
        <fullName evidence="8">Rhodopsin domain-containing protein</fullName>
    </recommendedName>
</protein>
<feature type="transmembrane region" description="Helical" evidence="7">
    <location>
        <begin position="173"/>
        <end position="195"/>
    </location>
</feature>
<proteinExistence type="inferred from homology"/>
<keyword evidence="3 7" id="KW-1133">Transmembrane helix</keyword>
<feature type="transmembrane region" description="Helical" evidence="7">
    <location>
        <begin position="125"/>
        <end position="153"/>
    </location>
</feature>
<dbReference type="InterPro" id="IPR052337">
    <property type="entry name" value="SAT4-like"/>
</dbReference>
<feature type="compositionally biased region" description="Polar residues" evidence="6">
    <location>
        <begin position="288"/>
        <end position="303"/>
    </location>
</feature>
<evidence type="ECO:0000256" key="5">
    <source>
        <dbReference type="ARBA" id="ARBA00038359"/>
    </source>
</evidence>
<sequence>MAALFQELSNILHQEVAMTVVCFTISLVSVGLRFWTKIMVLRKVQVDDWLLAAALVAFGVLFAFQCYLTYLIDRFVKHGKIPDWQTITTTLKTAVIMYPVSMALLKMALSVVLVRVFGANKRIKILVWAIAAFTVLSSLVTSIFVAATCGTMASLIPGLTKCSVLTAYNDIGTFFAAANSLTDLVLVVLSVAALWDVRMARWQKVSTLALLLLGMTTWVVSLARLIWTYGVPQSQWTAAHNTKSVFFSIVEIFAGITGTSLSGIRPLARIWQEKIRSSLKGSYPSRGVLSTTHGRPASDSTEAVITKTDGEPGHNSRRAQDHNVIELQEV</sequence>